<dbReference type="RefSeq" id="WP_181814346.1">
    <property type="nucleotide sequence ID" value="NZ_UGQU01000001.1"/>
</dbReference>
<dbReference type="Proteomes" id="UP000254437">
    <property type="component" value="Unassembled WGS sequence"/>
</dbReference>
<gene>
    <name evidence="1" type="ORF">NCTC10359_00365</name>
</gene>
<sequence length="45" mass="5103">MGAKISYAGRDDIVRENTKKDIAYLNTLIAENKANNHIEKERNIA</sequence>
<organism evidence="1 2">
    <name type="scientific">Moraxella lacunata</name>
    <dbReference type="NCBI Taxonomy" id="477"/>
    <lineage>
        <taxon>Bacteria</taxon>
        <taxon>Pseudomonadati</taxon>
        <taxon>Pseudomonadota</taxon>
        <taxon>Gammaproteobacteria</taxon>
        <taxon>Moraxellales</taxon>
        <taxon>Moraxellaceae</taxon>
        <taxon>Moraxella</taxon>
    </lineage>
</organism>
<protein>
    <submittedName>
        <fullName evidence="1">Uncharacterized protein</fullName>
    </submittedName>
</protein>
<proteinExistence type="predicted"/>
<dbReference type="EMBL" id="UGQU01000001">
    <property type="protein sequence ID" value="STZ55768.1"/>
    <property type="molecule type" value="Genomic_DNA"/>
</dbReference>
<name>A0A378T4L9_MORLA</name>
<dbReference type="AlphaFoldDB" id="A0A378T4L9"/>
<evidence type="ECO:0000313" key="1">
    <source>
        <dbReference type="EMBL" id="STZ55768.1"/>
    </source>
</evidence>
<accession>A0A378T4L9</accession>
<evidence type="ECO:0000313" key="2">
    <source>
        <dbReference type="Proteomes" id="UP000254437"/>
    </source>
</evidence>
<reference evidence="1 2" key="1">
    <citation type="submission" date="2018-06" db="EMBL/GenBank/DDBJ databases">
        <authorList>
            <consortium name="Pathogen Informatics"/>
            <person name="Doyle S."/>
        </authorList>
    </citation>
    <scope>NUCLEOTIDE SEQUENCE [LARGE SCALE GENOMIC DNA]</scope>
    <source>
        <strain evidence="1 2">NCTC10359</strain>
    </source>
</reference>